<keyword evidence="2" id="KW-1185">Reference proteome</keyword>
<accession>A0A2G8SAC0</accession>
<organism evidence="1 2">
    <name type="scientific">Ganoderma sinense ZZ0214-1</name>
    <dbReference type="NCBI Taxonomy" id="1077348"/>
    <lineage>
        <taxon>Eukaryota</taxon>
        <taxon>Fungi</taxon>
        <taxon>Dikarya</taxon>
        <taxon>Basidiomycota</taxon>
        <taxon>Agaricomycotina</taxon>
        <taxon>Agaricomycetes</taxon>
        <taxon>Polyporales</taxon>
        <taxon>Polyporaceae</taxon>
        <taxon>Ganoderma</taxon>
    </lineage>
</organism>
<dbReference type="STRING" id="1077348.A0A2G8SAC0"/>
<dbReference type="EMBL" id="AYKW01000013">
    <property type="protein sequence ID" value="PIL30701.1"/>
    <property type="molecule type" value="Genomic_DNA"/>
</dbReference>
<protein>
    <submittedName>
        <fullName evidence="1">Uncharacterized protein</fullName>
    </submittedName>
</protein>
<gene>
    <name evidence="1" type="ORF">GSI_06869</name>
</gene>
<dbReference type="Proteomes" id="UP000230002">
    <property type="component" value="Unassembled WGS sequence"/>
</dbReference>
<reference evidence="1 2" key="1">
    <citation type="journal article" date="2015" name="Sci. Rep.">
        <title>Chromosome-level genome map provides insights into diverse defense mechanisms in the medicinal fungus Ganoderma sinense.</title>
        <authorList>
            <person name="Zhu Y."/>
            <person name="Xu J."/>
            <person name="Sun C."/>
            <person name="Zhou S."/>
            <person name="Xu H."/>
            <person name="Nelson D.R."/>
            <person name="Qian J."/>
            <person name="Song J."/>
            <person name="Luo H."/>
            <person name="Xiang L."/>
            <person name="Li Y."/>
            <person name="Xu Z."/>
            <person name="Ji A."/>
            <person name="Wang L."/>
            <person name="Lu S."/>
            <person name="Hayward A."/>
            <person name="Sun W."/>
            <person name="Li X."/>
            <person name="Schwartz D.C."/>
            <person name="Wang Y."/>
            <person name="Chen S."/>
        </authorList>
    </citation>
    <scope>NUCLEOTIDE SEQUENCE [LARGE SCALE GENOMIC DNA]</scope>
    <source>
        <strain evidence="1 2">ZZ0214-1</strain>
    </source>
</reference>
<dbReference type="AlphaFoldDB" id="A0A2G8SAC0"/>
<comment type="caution">
    <text evidence="1">The sequence shown here is derived from an EMBL/GenBank/DDBJ whole genome shotgun (WGS) entry which is preliminary data.</text>
</comment>
<proteinExistence type="predicted"/>
<name>A0A2G8SAC0_9APHY</name>
<sequence length="145" mass="16048">MAAPNIAPNPHQVSQQQFANLPAQQQPNATIRDRMQQLLQRANQLRASGATVQNNEEFAKIWAIIQNMQQRQTPSTTLARQTGPSCRRPCTSSLSSAMNIVKLFVGSHSIGSGGAPYEEIYGSLGAVTFMGLRVVNWLQELWKRN</sequence>
<evidence type="ECO:0000313" key="1">
    <source>
        <dbReference type="EMBL" id="PIL30701.1"/>
    </source>
</evidence>
<evidence type="ECO:0000313" key="2">
    <source>
        <dbReference type="Proteomes" id="UP000230002"/>
    </source>
</evidence>